<dbReference type="VEuPathDB" id="FungiDB:ACJ73_09589"/>
<comment type="caution">
    <text evidence="2">The sequence shown here is derived from an EMBL/GenBank/DDBJ whole genome shotgun (WGS) entry which is preliminary data.</text>
</comment>
<gene>
    <name evidence="2" type="ORF">ACJ73_09589</name>
</gene>
<name>A0A1J9P4Y5_9EURO</name>
<feature type="region of interest" description="Disordered" evidence="1">
    <location>
        <begin position="106"/>
        <end position="164"/>
    </location>
</feature>
<accession>A0A1J9P4Y5</accession>
<evidence type="ECO:0000313" key="2">
    <source>
        <dbReference type="EMBL" id="OJD11206.1"/>
    </source>
</evidence>
<protein>
    <submittedName>
        <fullName evidence="2">Uncharacterized protein</fullName>
    </submittedName>
</protein>
<organism evidence="2 3">
    <name type="scientific">Blastomyces percursus</name>
    <dbReference type="NCBI Taxonomy" id="1658174"/>
    <lineage>
        <taxon>Eukaryota</taxon>
        <taxon>Fungi</taxon>
        <taxon>Dikarya</taxon>
        <taxon>Ascomycota</taxon>
        <taxon>Pezizomycotina</taxon>
        <taxon>Eurotiomycetes</taxon>
        <taxon>Eurotiomycetidae</taxon>
        <taxon>Onygenales</taxon>
        <taxon>Ajellomycetaceae</taxon>
        <taxon>Blastomyces</taxon>
    </lineage>
</organism>
<reference evidence="2 3" key="1">
    <citation type="submission" date="2015-08" db="EMBL/GenBank/DDBJ databases">
        <title>Emmonsia species relationships and genome sequence.</title>
        <authorList>
            <person name="Cuomo C.A."/>
            <person name="Schwartz I.S."/>
            <person name="Kenyon C."/>
            <person name="De Hoog G.S."/>
            <person name="Govender N.P."/>
            <person name="Botha A."/>
            <person name="Moreno L."/>
            <person name="De Vries M."/>
            <person name="Munoz J.F."/>
            <person name="Stielow J.B."/>
        </authorList>
    </citation>
    <scope>NUCLEOTIDE SEQUENCE [LARGE SCALE GENOMIC DNA]</scope>
    <source>
        <strain evidence="2 3">EI222</strain>
    </source>
</reference>
<sequence>MNDEVERLGSSARSNLKIFNVKAQPHPLAHFLSTNGPPRIRATTRHNLRVKKPLRATIRGRLDFRTVRSFDTTPPATAGAENVLPSIEVSDSEQLNSPAFDISNVSEHTASFPGGPQTSMTQVASGSSGWSTPRALEDEEVPHNSTSSDTENYSSTPQNDLPGDLFVEYPDEQLDPVATAILFPLMFDNMPPPPRPARHSALSLFHIIDHSTR</sequence>
<evidence type="ECO:0000256" key="1">
    <source>
        <dbReference type="SAM" id="MobiDB-lite"/>
    </source>
</evidence>
<evidence type="ECO:0000313" key="3">
    <source>
        <dbReference type="Proteomes" id="UP000242791"/>
    </source>
</evidence>
<keyword evidence="3" id="KW-1185">Reference proteome</keyword>
<feature type="compositionally biased region" description="Polar residues" evidence="1">
    <location>
        <begin position="116"/>
        <end position="131"/>
    </location>
</feature>
<dbReference type="AlphaFoldDB" id="A0A1J9P4Y5"/>
<dbReference type="EMBL" id="LGTZ01002787">
    <property type="protein sequence ID" value="OJD11206.1"/>
    <property type="molecule type" value="Genomic_DNA"/>
</dbReference>
<dbReference type="Proteomes" id="UP000242791">
    <property type="component" value="Unassembled WGS sequence"/>
</dbReference>
<proteinExistence type="predicted"/>
<feature type="compositionally biased region" description="Polar residues" evidence="1">
    <location>
        <begin position="143"/>
        <end position="159"/>
    </location>
</feature>